<comment type="caution">
    <text evidence="1">The sequence shown here is derived from an EMBL/GenBank/DDBJ whole genome shotgun (WGS) entry which is preliminary data.</text>
</comment>
<protein>
    <submittedName>
        <fullName evidence="1">Uncharacterized protein</fullName>
    </submittedName>
</protein>
<evidence type="ECO:0000313" key="1">
    <source>
        <dbReference type="EMBL" id="RDB31492.1"/>
    </source>
</evidence>
<sequence length="336" mass="38035">MFSRNCRRRRVAVFKKCRICSTVWLIGLLHALPTLGGGNASRWMKGEAEKDLIAMPNKRDIVILDWQNSSGRKNLAFGPEKDRSNWSIRDSFASQRTRPFFNESKQLLQERQMAWSLLQGMPFYYGKIDQNLLALREPASIGPDKPGLLSPESLLLSEGMSLAQSVPDSAARIEEIIKGNKAPIIAGEEILYVPLDSEEEHQLKKELALKDLTKPFLIFYYAQEFTALADSLENYLERSTLVPYVRVLNSGSKALLQDVFQKRFVGFRLPILVFVSGGWALGPQGPNKQHLRFDAKNVGNGEFLVSVFTNGDLSKYVLGMLRLKEQELRTKLLLDQ</sequence>
<keyword evidence="2" id="KW-1185">Reference proteome</keyword>
<organism evidence="1 2">
    <name type="scientific">Candidatus Similichlamydia laticola</name>
    <dbReference type="NCBI Taxonomy" id="2170265"/>
    <lineage>
        <taxon>Bacteria</taxon>
        <taxon>Pseudomonadati</taxon>
        <taxon>Chlamydiota</taxon>
        <taxon>Chlamydiia</taxon>
        <taxon>Parachlamydiales</taxon>
        <taxon>Candidatus Parilichlamydiaceae</taxon>
        <taxon>Candidatus Similichlamydia</taxon>
    </lineage>
</organism>
<evidence type="ECO:0000313" key="2">
    <source>
        <dbReference type="Proteomes" id="UP000253816"/>
    </source>
</evidence>
<name>A0A369KD12_9BACT</name>
<accession>A0A369KD12</accession>
<dbReference type="AlphaFoldDB" id="A0A369KD12"/>
<dbReference type="Proteomes" id="UP000253816">
    <property type="component" value="Unassembled WGS sequence"/>
</dbReference>
<proteinExistence type="predicted"/>
<reference evidence="1 2" key="1">
    <citation type="submission" date="2018-07" db="EMBL/GenBank/DDBJ databases">
        <title>Comparative genomics of the Candidatus Parilichlamydiaceae reveals evidence of convergent evolution and genome reduction in the phylum Chlamydiae.</title>
        <authorList>
            <person name="Taylor-Brown A."/>
            <person name="Polkinghorne A."/>
        </authorList>
    </citation>
    <scope>NUCLEOTIDE SEQUENCE [LARGE SCALE GENOMIC DNA]</scope>
    <source>
        <strain evidence="1 2">Hat2</strain>
    </source>
</reference>
<gene>
    <name evidence="1" type="ORF">HAT2_00366</name>
</gene>
<dbReference type="EMBL" id="QQBG01000013">
    <property type="protein sequence ID" value="RDB31492.1"/>
    <property type="molecule type" value="Genomic_DNA"/>
</dbReference>